<keyword evidence="4" id="KW-1185">Reference proteome</keyword>
<evidence type="ECO:0000313" key="4">
    <source>
        <dbReference type="Proteomes" id="UP000030765"/>
    </source>
</evidence>
<dbReference type="VEuPathDB" id="VectorBase:ASIC006834"/>
<feature type="region of interest" description="Disordered" evidence="1">
    <location>
        <begin position="1"/>
        <end position="25"/>
    </location>
</feature>
<evidence type="ECO:0000256" key="1">
    <source>
        <dbReference type="SAM" id="MobiDB-lite"/>
    </source>
</evidence>
<reference evidence="2 4" key="1">
    <citation type="journal article" date="2014" name="BMC Genomics">
        <title>Genome sequence of Anopheles sinensis provides insight into genetics basis of mosquito competence for malaria parasites.</title>
        <authorList>
            <person name="Zhou D."/>
            <person name="Zhang D."/>
            <person name="Ding G."/>
            <person name="Shi L."/>
            <person name="Hou Q."/>
            <person name="Ye Y."/>
            <person name="Xu Y."/>
            <person name="Zhou H."/>
            <person name="Xiong C."/>
            <person name="Li S."/>
            <person name="Yu J."/>
            <person name="Hong S."/>
            <person name="Yu X."/>
            <person name="Zou P."/>
            <person name="Chen C."/>
            <person name="Chang X."/>
            <person name="Wang W."/>
            <person name="Lv Y."/>
            <person name="Sun Y."/>
            <person name="Ma L."/>
            <person name="Shen B."/>
            <person name="Zhu C."/>
        </authorList>
    </citation>
    <scope>NUCLEOTIDE SEQUENCE [LARGE SCALE GENOMIC DNA]</scope>
</reference>
<proteinExistence type="predicted"/>
<dbReference type="EMBL" id="KE524979">
    <property type="protein sequence ID" value="KFB39409.1"/>
    <property type="molecule type" value="Genomic_DNA"/>
</dbReference>
<accession>A0A084VN65</accession>
<dbReference type="EMBL" id="ATLV01014699">
    <property type="status" value="NOT_ANNOTATED_CDS"/>
    <property type="molecule type" value="Genomic_DNA"/>
</dbReference>
<evidence type="ECO:0000313" key="2">
    <source>
        <dbReference type="EMBL" id="KFB39409.1"/>
    </source>
</evidence>
<gene>
    <name evidence="2" type="ORF">ZHAS_00006834</name>
</gene>
<reference evidence="3" key="2">
    <citation type="submission" date="2020-05" db="UniProtKB">
        <authorList>
            <consortium name="EnsemblMetazoa"/>
        </authorList>
    </citation>
    <scope>IDENTIFICATION</scope>
</reference>
<name>A0A084VN65_ANOSI</name>
<protein>
    <submittedName>
        <fullName evidence="2 3">Uncharacterized protein</fullName>
    </submittedName>
</protein>
<organism evidence="2">
    <name type="scientific">Anopheles sinensis</name>
    <name type="common">Mosquito</name>
    <dbReference type="NCBI Taxonomy" id="74873"/>
    <lineage>
        <taxon>Eukaryota</taxon>
        <taxon>Metazoa</taxon>
        <taxon>Ecdysozoa</taxon>
        <taxon>Arthropoda</taxon>
        <taxon>Hexapoda</taxon>
        <taxon>Insecta</taxon>
        <taxon>Pterygota</taxon>
        <taxon>Neoptera</taxon>
        <taxon>Endopterygota</taxon>
        <taxon>Diptera</taxon>
        <taxon>Nematocera</taxon>
        <taxon>Culicoidea</taxon>
        <taxon>Culicidae</taxon>
        <taxon>Anophelinae</taxon>
        <taxon>Anopheles</taxon>
    </lineage>
</organism>
<evidence type="ECO:0000313" key="3">
    <source>
        <dbReference type="EnsemblMetazoa" id="ASIC006834-PA"/>
    </source>
</evidence>
<dbReference type="EnsemblMetazoa" id="ASIC006834-RA">
    <property type="protein sequence ID" value="ASIC006834-PA"/>
    <property type="gene ID" value="ASIC006834"/>
</dbReference>
<dbReference type="AlphaFoldDB" id="A0A084VN65"/>
<sequence>MAPGAFRESAKKAYHLPTTKQQTPFSKENERKWFILNSHLDPFPALEFGRAKKVATLHGAESVGHRDPGTIGLLGRDLLRNPLGERFIGTGPGARCGPRIATKSHMLT</sequence>
<dbReference type="Proteomes" id="UP000030765">
    <property type="component" value="Unassembled WGS sequence"/>
</dbReference>